<feature type="domain" description="BZIP" evidence="2">
    <location>
        <begin position="37"/>
        <end position="52"/>
    </location>
</feature>
<dbReference type="AlphaFoldDB" id="A0AAX6MI07"/>
<reference evidence="3 4" key="1">
    <citation type="journal article" date="2024" name="Front Chem Biol">
        <title>Unveiling the potential of Daldinia eschscholtzii MFLUCC 19-0629 through bioactivity and bioinformatics studies for enhanced sustainable agriculture production.</title>
        <authorList>
            <person name="Brooks S."/>
            <person name="Weaver J.A."/>
            <person name="Klomchit A."/>
            <person name="Alharthi S.A."/>
            <person name="Onlamun T."/>
            <person name="Nurani R."/>
            <person name="Vong T.K."/>
            <person name="Alberti F."/>
            <person name="Greco C."/>
        </authorList>
    </citation>
    <scope>NUCLEOTIDE SEQUENCE [LARGE SCALE GENOMIC DNA]</scope>
    <source>
        <strain evidence="3">MFLUCC 19-0629</strain>
    </source>
</reference>
<sequence>MNSRSSKKHESNPKKSPKPRSRPSTDDWTEVAEPEERRRIQNRLAQRKFREKAKEQRERAERESRDLENAASSYRLPSSEEIAADDGMDLSGLPWGSLSMTHVLARGYETESRRSAGSGDGDGEVDQKFASDTSQDDAAQYYAMSSPYQQYQTVNYGSSRTNSSGGDDFSYQDLTPYYYDPNSAYNQHQNHHNHSHSHHHQRT</sequence>
<evidence type="ECO:0000256" key="1">
    <source>
        <dbReference type="SAM" id="MobiDB-lite"/>
    </source>
</evidence>
<gene>
    <name evidence="3" type="ORF">Daesc_006794</name>
</gene>
<dbReference type="PROSITE" id="PS00036">
    <property type="entry name" value="BZIP_BASIC"/>
    <property type="match status" value="1"/>
</dbReference>
<feature type="region of interest" description="Disordered" evidence="1">
    <location>
        <begin position="1"/>
        <end position="96"/>
    </location>
</feature>
<dbReference type="PANTHER" id="PTHR39607:SF2">
    <property type="entry name" value="BZIP DOMAIN-CONTAINING PROTEIN"/>
    <property type="match status" value="1"/>
</dbReference>
<feature type="compositionally biased region" description="Basic residues" evidence="1">
    <location>
        <begin position="189"/>
        <end position="203"/>
    </location>
</feature>
<feature type="compositionally biased region" description="Basic and acidic residues" evidence="1">
    <location>
        <begin position="52"/>
        <end position="68"/>
    </location>
</feature>
<protein>
    <recommendedName>
        <fullName evidence="2">BZIP domain-containing protein</fullName>
    </recommendedName>
</protein>
<evidence type="ECO:0000313" key="3">
    <source>
        <dbReference type="EMBL" id="KAK6952259.1"/>
    </source>
</evidence>
<dbReference type="PANTHER" id="PTHR39607">
    <property type="entry name" value="XANTHOCILLIN BIOSYNTHESIS CLUSTER TRANSCRIPTION FACTOR XANC-RELATED"/>
    <property type="match status" value="1"/>
</dbReference>
<dbReference type="InterPro" id="IPR004827">
    <property type="entry name" value="bZIP"/>
</dbReference>
<organism evidence="3 4">
    <name type="scientific">Daldinia eschscholtzii</name>
    <dbReference type="NCBI Taxonomy" id="292717"/>
    <lineage>
        <taxon>Eukaryota</taxon>
        <taxon>Fungi</taxon>
        <taxon>Dikarya</taxon>
        <taxon>Ascomycota</taxon>
        <taxon>Pezizomycotina</taxon>
        <taxon>Sordariomycetes</taxon>
        <taxon>Xylariomycetidae</taxon>
        <taxon>Xylariales</taxon>
        <taxon>Hypoxylaceae</taxon>
        <taxon>Daldinia</taxon>
    </lineage>
</organism>
<feature type="region of interest" description="Disordered" evidence="1">
    <location>
        <begin position="109"/>
        <end position="203"/>
    </location>
</feature>
<dbReference type="EMBL" id="JBANMG010000006">
    <property type="protein sequence ID" value="KAK6952259.1"/>
    <property type="molecule type" value="Genomic_DNA"/>
</dbReference>
<keyword evidence="4" id="KW-1185">Reference proteome</keyword>
<comment type="caution">
    <text evidence="3">The sequence shown here is derived from an EMBL/GenBank/DDBJ whole genome shotgun (WGS) entry which is preliminary data.</text>
</comment>
<dbReference type="InterPro" id="IPR052635">
    <property type="entry name" value="Sec_Metab_Biosynth_Reg"/>
</dbReference>
<name>A0AAX6MI07_9PEZI</name>
<dbReference type="CDD" id="cd14688">
    <property type="entry name" value="bZIP_YAP"/>
    <property type="match status" value="1"/>
</dbReference>
<evidence type="ECO:0000313" key="4">
    <source>
        <dbReference type="Proteomes" id="UP001369815"/>
    </source>
</evidence>
<feature type="compositionally biased region" description="Polar residues" evidence="1">
    <location>
        <begin position="146"/>
        <end position="165"/>
    </location>
</feature>
<dbReference type="GO" id="GO:0003700">
    <property type="term" value="F:DNA-binding transcription factor activity"/>
    <property type="evidence" value="ECO:0007669"/>
    <property type="project" value="InterPro"/>
</dbReference>
<dbReference type="Proteomes" id="UP001369815">
    <property type="component" value="Unassembled WGS sequence"/>
</dbReference>
<evidence type="ECO:0000259" key="2">
    <source>
        <dbReference type="PROSITE" id="PS00036"/>
    </source>
</evidence>
<accession>A0AAX6MI07</accession>
<proteinExistence type="predicted"/>